<keyword evidence="2" id="KW-1185">Reference proteome</keyword>
<evidence type="ECO:0000313" key="2">
    <source>
        <dbReference type="Proteomes" id="UP000765509"/>
    </source>
</evidence>
<dbReference type="EMBL" id="AVOT02099473">
    <property type="protein sequence ID" value="MBW0576928.1"/>
    <property type="molecule type" value="Genomic_DNA"/>
</dbReference>
<protein>
    <submittedName>
        <fullName evidence="1">Uncharacterized protein</fullName>
    </submittedName>
</protein>
<name>A0A9Q3K8P8_9BASI</name>
<evidence type="ECO:0000313" key="1">
    <source>
        <dbReference type="EMBL" id="MBW0576928.1"/>
    </source>
</evidence>
<dbReference type="AlphaFoldDB" id="A0A9Q3K8P8"/>
<proteinExistence type="predicted"/>
<dbReference type="Proteomes" id="UP000765509">
    <property type="component" value="Unassembled WGS sequence"/>
</dbReference>
<reference evidence="1" key="1">
    <citation type="submission" date="2021-03" db="EMBL/GenBank/DDBJ databases">
        <title>Draft genome sequence of rust myrtle Austropuccinia psidii MF-1, a brazilian biotype.</title>
        <authorList>
            <person name="Quecine M.C."/>
            <person name="Pachon D.M.R."/>
            <person name="Bonatelli M.L."/>
            <person name="Correr F.H."/>
            <person name="Franceschini L.M."/>
            <person name="Leite T.F."/>
            <person name="Margarido G.R.A."/>
            <person name="Almeida C.A."/>
            <person name="Ferrarezi J.A."/>
            <person name="Labate C.A."/>
        </authorList>
    </citation>
    <scope>NUCLEOTIDE SEQUENCE</scope>
    <source>
        <strain evidence="1">MF-1</strain>
    </source>
</reference>
<gene>
    <name evidence="1" type="ORF">O181_116643</name>
</gene>
<sequence length="98" mass="11377">MFPSLPSLEFKHVSPHDSISDSANLCIYLKSFDDGMIWNKQMLVHHHIIRDYYQPSTPSSSKNQIDIIIRIDYGMVLTETMLANNQRLNDDSMKNLYS</sequence>
<comment type="caution">
    <text evidence="1">The sequence shown here is derived from an EMBL/GenBank/DDBJ whole genome shotgun (WGS) entry which is preliminary data.</text>
</comment>
<organism evidence="1 2">
    <name type="scientific">Austropuccinia psidii MF-1</name>
    <dbReference type="NCBI Taxonomy" id="1389203"/>
    <lineage>
        <taxon>Eukaryota</taxon>
        <taxon>Fungi</taxon>
        <taxon>Dikarya</taxon>
        <taxon>Basidiomycota</taxon>
        <taxon>Pucciniomycotina</taxon>
        <taxon>Pucciniomycetes</taxon>
        <taxon>Pucciniales</taxon>
        <taxon>Sphaerophragmiaceae</taxon>
        <taxon>Austropuccinia</taxon>
    </lineage>
</organism>
<accession>A0A9Q3K8P8</accession>